<comment type="similarity">
    <text evidence="1">Belongs to the canopy family.</text>
</comment>
<dbReference type="GeneID" id="100366450"/>
<proteinExistence type="inferred from homology"/>
<keyword evidence="2" id="KW-0732">Signal</keyword>
<sequence length="186" mass="21295">MTRMLFQLFVFGLLYLHLAIAKKDMELYCGACLALVDEVEYAINSVDPRETIDVGSFRVLPDGSQKQMKVPYATSEVHLMEVLETVCDQMKDYALHTDPDTDEKSYMRYNNRENEKDKPITLSNVSISADVSKALRIACENIVEDYEDDIIHLFTNKQNNIHYKLCADSAELCNDMEDTPPPKDEL</sequence>
<dbReference type="InterPro" id="IPR042415">
    <property type="entry name" value="CNPY"/>
</dbReference>
<evidence type="ECO:0000256" key="2">
    <source>
        <dbReference type="SAM" id="SignalP"/>
    </source>
</evidence>
<keyword evidence="4" id="KW-1185">Reference proteome</keyword>
<evidence type="ECO:0000313" key="5">
    <source>
        <dbReference type="RefSeq" id="XP_002733698.1"/>
    </source>
</evidence>
<dbReference type="Pfam" id="PF11938">
    <property type="entry name" value="DUF3456"/>
    <property type="match status" value="1"/>
</dbReference>
<dbReference type="Gene3D" id="1.10.225.10">
    <property type="entry name" value="Saposin-like"/>
    <property type="match status" value="1"/>
</dbReference>
<gene>
    <name evidence="5" type="primary">LOC100366450</name>
</gene>
<evidence type="ECO:0000259" key="3">
    <source>
        <dbReference type="Pfam" id="PF11938"/>
    </source>
</evidence>
<evidence type="ECO:0000313" key="4">
    <source>
        <dbReference type="Proteomes" id="UP000694865"/>
    </source>
</evidence>
<dbReference type="PANTHER" id="PTHR13341:SF2">
    <property type="entry name" value="PROTEIN SEELE"/>
    <property type="match status" value="1"/>
</dbReference>
<dbReference type="Proteomes" id="UP000694865">
    <property type="component" value="Unplaced"/>
</dbReference>
<feature type="signal peptide" evidence="2">
    <location>
        <begin position="1"/>
        <end position="21"/>
    </location>
</feature>
<name>A0ABM0GN88_SACKO</name>
<dbReference type="InterPro" id="IPR021852">
    <property type="entry name" value="DUF3456"/>
</dbReference>
<feature type="chain" id="PRO_5045468869" evidence="2">
    <location>
        <begin position="22"/>
        <end position="186"/>
    </location>
</feature>
<dbReference type="PANTHER" id="PTHR13341">
    <property type="entry name" value="MIR-INTERACTING SAPOSIN-LIKE PROTEIN"/>
    <property type="match status" value="1"/>
</dbReference>
<feature type="domain" description="DUF3456" evidence="3">
    <location>
        <begin position="28"/>
        <end position="173"/>
    </location>
</feature>
<reference evidence="5" key="1">
    <citation type="submission" date="2025-08" db="UniProtKB">
        <authorList>
            <consortium name="RefSeq"/>
        </authorList>
    </citation>
    <scope>IDENTIFICATION</scope>
    <source>
        <tissue evidence="5">Testes</tissue>
    </source>
</reference>
<protein>
    <submittedName>
        <fullName evidence="5">Protein canopy homolog 1-like</fullName>
    </submittedName>
</protein>
<organism evidence="4 5">
    <name type="scientific">Saccoglossus kowalevskii</name>
    <name type="common">Acorn worm</name>
    <dbReference type="NCBI Taxonomy" id="10224"/>
    <lineage>
        <taxon>Eukaryota</taxon>
        <taxon>Metazoa</taxon>
        <taxon>Hemichordata</taxon>
        <taxon>Enteropneusta</taxon>
        <taxon>Harrimaniidae</taxon>
        <taxon>Saccoglossus</taxon>
    </lineage>
</organism>
<dbReference type="RefSeq" id="XP_002733698.1">
    <property type="nucleotide sequence ID" value="XM_002733652.2"/>
</dbReference>
<evidence type="ECO:0000256" key="1">
    <source>
        <dbReference type="ARBA" id="ARBA00007285"/>
    </source>
</evidence>
<accession>A0ABM0GN88</accession>